<organism evidence="1">
    <name type="scientific">Desulfobacca acetoxidans</name>
    <dbReference type="NCBI Taxonomy" id="60893"/>
    <lineage>
        <taxon>Bacteria</taxon>
        <taxon>Pseudomonadati</taxon>
        <taxon>Thermodesulfobacteriota</taxon>
        <taxon>Desulfobaccia</taxon>
        <taxon>Desulfobaccales</taxon>
        <taxon>Desulfobaccaceae</taxon>
        <taxon>Desulfobacca</taxon>
    </lineage>
</organism>
<dbReference type="EMBL" id="DSXI01000493">
    <property type="protein sequence ID" value="HGS05722.1"/>
    <property type="molecule type" value="Genomic_DNA"/>
</dbReference>
<name>A0A7V4G9F4_9BACT</name>
<proteinExistence type="predicted"/>
<protein>
    <submittedName>
        <fullName evidence="1">Uncharacterized protein</fullName>
    </submittedName>
</protein>
<gene>
    <name evidence="1" type="ORF">ENT08_08325</name>
</gene>
<accession>A0A7V4G9F4</accession>
<comment type="caution">
    <text evidence="1">The sequence shown here is derived from an EMBL/GenBank/DDBJ whole genome shotgun (WGS) entry which is preliminary data.</text>
</comment>
<dbReference type="AlphaFoldDB" id="A0A7V4G9F4"/>
<reference evidence="1" key="1">
    <citation type="journal article" date="2020" name="mSystems">
        <title>Genome- and Community-Level Interaction Insights into Carbon Utilization and Element Cycling Functions of Hydrothermarchaeota in Hydrothermal Sediment.</title>
        <authorList>
            <person name="Zhou Z."/>
            <person name="Liu Y."/>
            <person name="Xu W."/>
            <person name="Pan J."/>
            <person name="Luo Z.H."/>
            <person name="Li M."/>
        </authorList>
    </citation>
    <scope>NUCLEOTIDE SEQUENCE [LARGE SCALE GENOMIC DNA]</scope>
    <source>
        <strain evidence="1">SpSt-548</strain>
    </source>
</reference>
<sequence>MPAIYGRFRRWLRLEQEKGLGLAPLLLWHLPRQLWARSYAAAAGRLNDSLLFARNLSKLQDFLAGLPPAPPPRFYLIVMPGTLHFVLPCVRLVPAGVSLVLLLNGAAAAEADLLERRFPHRPAFRLAALPGSSLSHGGVLNLLFAAQDQDFGILDHDLYVFQPEIYQQLHLDDNCVAVGAFRLYNRKANLFFPTTHFLFFNIKLIKNIIKKYDIGAQIYNKPPPQLKTILSALQLTPDNYLKDYLNYFDTLNLIWALALHEGYTFRFFPLTYGEFIYHLGATSHGTKDLYQAYIQQKFLELPENHEVACLYGGRAPGAASSDALKHRLPPTDYTQRFLAETDRWLAKLAA</sequence>
<evidence type="ECO:0000313" key="1">
    <source>
        <dbReference type="EMBL" id="HGS05722.1"/>
    </source>
</evidence>